<evidence type="ECO:0000256" key="1">
    <source>
        <dbReference type="SAM" id="Coils"/>
    </source>
</evidence>
<dbReference type="AlphaFoldDB" id="A0A183E4V6"/>
<gene>
    <name evidence="2" type="ORF">GPUH_LOCUS15997</name>
</gene>
<name>A0A183E4V6_9BILA</name>
<reference evidence="4" key="1">
    <citation type="submission" date="2016-06" db="UniProtKB">
        <authorList>
            <consortium name="WormBaseParasite"/>
        </authorList>
    </citation>
    <scope>IDENTIFICATION</scope>
</reference>
<evidence type="ECO:0000313" key="3">
    <source>
        <dbReference type="Proteomes" id="UP000271098"/>
    </source>
</evidence>
<sequence length="97" mass="11422">MFVWAVGYARYKLTRPSVTSPNVADEENAQWAERVRETEAAKEEAKRKEKIAAEEYRKHAECVVSLKRNVAELEEKLTVTLEKLDISRQTLVRFRYY</sequence>
<feature type="coiled-coil region" evidence="1">
    <location>
        <begin position="28"/>
        <end position="83"/>
    </location>
</feature>
<dbReference type="WBParaSite" id="GPUH_0001601901-mRNA-1">
    <property type="protein sequence ID" value="GPUH_0001601901-mRNA-1"/>
    <property type="gene ID" value="GPUH_0001601901"/>
</dbReference>
<keyword evidence="1" id="KW-0175">Coiled coil</keyword>
<evidence type="ECO:0000313" key="2">
    <source>
        <dbReference type="EMBL" id="VDN27066.1"/>
    </source>
</evidence>
<dbReference type="EMBL" id="UYRT01083163">
    <property type="protein sequence ID" value="VDN27066.1"/>
    <property type="molecule type" value="Genomic_DNA"/>
</dbReference>
<reference evidence="2 3" key="2">
    <citation type="submission" date="2018-11" db="EMBL/GenBank/DDBJ databases">
        <authorList>
            <consortium name="Pathogen Informatics"/>
        </authorList>
    </citation>
    <scope>NUCLEOTIDE SEQUENCE [LARGE SCALE GENOMIC DNA]</scope>
</reference>
<protein>
    <submittedName>
        <fullName evidence="4">Myosin_tail_1 domain-containing protein</fullName>
    </submittedName>
</protein>
<keyword evidence="3" id="KW-1185">Reference proteome</keyword>
<accession>A0A183E4V6</accession>
<dbReference type="Proteomes" id="UP000271098">
    <property type="component" value="Unassembled WGS sequence"/>
</dbReference>
<evidence type="ECO:0000313" key="4">
    <source>
        <dbReference type="WBParaSite" id="GPUH_0001601901-mRNA-1"/>
    </source>
</evidence>
<organism evidence="4">
    <name type="scientific">Gongylonema pulchrum</name>
    <dbReference type="NCBI Taxonomy" id="637853"/>
    <lineage>
        <taxon>Eukaryota</taxon>
        <taxon>Metazoa</taxon>
        <taxon>Ecdysozoa</taxon>
        <taxon>Nematoda</taxon>
        <taxon>Chromadorea</taxon>
        <taxon>Rhabditida</taxon>
        <taxon>Spirurina</taxon>
        <taxon>Spiruromorpha</taxon>
        <taxon>Spiruroidea</taxon>
        <taxon>Gongylonematidae</taxon>
        <taxon>Gongylonema</taxon>
    </lineage>
</organism>
<proteinExistence type="predicted"/>